<gene>
    <name evidence="3 7" type="primary">grpE</name>
    <name evidence="7" type="ORF">ACFFGS_01180</name>
</gene>
<dbReference type="PANTHER" id="PTHR21237:SF23">
    <property type="entry name" value="GRPE PROTEIN HOMOLOG, MITOCHONDRIAL"/>
    <property type="match status" value="1"/>
</dbReference>
<evidence type="ECO:0000313" key="7">
    <source>
        <dbReference type="EMBL" id="MFC0422792.1"/>
    </source>
</evidence>
<name>A0ABV6JZZ2_9LACO</name>
<dbReference type="RefSeq" id="WP_137644388.1">
    <property type="nucleotide sequence ID" value="NZ_BAABRM010000004.1"/>
</dbReference>
<dbReference type="InterPro" id="IPR009012">
    <property type="entry name" value="GrpE_head"/>
</dbReference>
<dbReference type="Proteomes" id="UP001589855">
    <property type="component" value="Unassembled WGS sequence"/>
</dbReference>
<protein>
    <recommendedName>
        <fullName evidence="3 4">Protein GrpE</fullName>
    </recommendedName>
    <alternativeName>
        <fullName evidence="3">HSP-70 cofactor</fullName>
    </alternativeName>
</protein>
<dbReference type="EMBL" id="JBHLUK010000005">
    <property type="protein sequence ID" value="MFC0422792.1"/>
    <property type="molecule type" value="Genomic_DNA"/>
</dbReference>
<dbReference type="PROSITE" id="PS01071">
    <property type="entry name" value="GRPE"/>
    <property type="match status" value="1"/>
</dbReference>
<evidence type="ECO:0000256" key="6">
    <source>
        <dbReference type="SAM" id="MobiDB-lite"/>
    </source>
</evidence>
<dbReference type="Gene3D" id="3.90.20.20">
    <property type="match status" value="1"/>
</dbReference>
<sequence length="206" mass="22192">MKALAKDSKSAEADKQQQATSSADSTASQASQATTETASETASGAADKQTSAKDDQATQLQSLKDQLDQKDDQLLRAQAEIVNMQNRNKKEQAALLKYDGQALAKDVLPVLDNLERALATDADDQAAQQLKKGVEMVYGHLQDALKKHGVTEVPADGEKFDPNVHQAVQTVPADKDHPADTVVQVLQKGYLLKDRTLRAAMVVVAQ</sequence>
<feature type="compositionally biased region" description="Basic and acidic residues" evidence="6">
    <location>
        <begin position="1"/>
        <end position="15"/>
    </location>
</feature>
<keyword evidence="3" id="KW-0963">Cytoplasm</keyword>
<dbReference type="PANTHER" id="PTHR21237">
    <property type="entry name" value="GRPE PROTEIN"/>
    <property type="match status" value="1"/>
</dbReference>
<proteinExistence type="inferred from homology"/>
<keyword evidence="3 4" id="KW-0346">Stress response</keyword>
<dbReference type="HAMAP" id="MF_01151">
    <property type="entry name" value="GrpE"/>
    <property type="match status" value="1"/>
</dbReference>
<dbReference type="NCBIfam" id="NF010759">
    <property type="entry name" value="PRK14162.1"/>
    <property type="match status" value="1"/>
</dbReference>
<dbReference type="SUPFAM" id="SSF51064">
    <property type="entry name" value="Head domain of nucleotide exchange factor GrpE"/>
    <property type="match status" value="1"/>
</dbReference>
<comment type="subcellular location">
    <subcellularLocation>
        <location evidence="3">Cytoplasm</location>
    </subcellularLocation>
</comment>
<comment type="subunit">
    <text evidence="3">Homodimer.</text>
</comment>
<evidence type="ECO:0000256" key="1">
    <source>
        <dbReference type="ARBA" id="ARBA00009054"/>
    </source>
</evidence>
<accession>A0ABV6JZZ2</accession>
<dbReference type="Gene3D" id="2.30.22.10">
    <property type="entry name" value="Head domain of nucleotide exchange factor GrpE"/>
    <property type="match status" value="1"/>
</dbReference>
<feature type="compositionally biased region" description="Low complexity" evidence="6">
    <location>
        <begin position="16"/>
        <end position="47"/>
    </location>
</feature>
<dbReference type="CDD" id="cd00446">
    <property type="entry name" value="GrpE"/>
    <property type="match status" value="1"/>
</dbReference>
<evidence type="ECO:0000313" key="8">
    <source>
        <dbReference type="Proteomes" id="UP001589855"/>
    </source>
</evidence>
<evidence type="ECO:0000256" key="4">
    <source>
        <dbReference type="RuleBase" id="RU000639"/>
    </source>
</evidence>
<dbReference type="NCBIfam" id="NF010738">
    <property type="entry name" value="PRK14140.1"/>
    <property type="match status" value="1"/>
</dbReference>
<keyword evidence="8" id="KW-1185">Reference proteome</keyword>
<feature type="region of interest" description="Disordered" evidence="6">
    <location>
        <begin position="1"/>
        <end position="65"/>
    </location>
</feature>
<dbReference type="Pfam" id="PF01025">
    <property type="entry name" value="GrpE"/>
    <property type="match status" value="1"/>
</dbReference>
<comment type="similarity">
    <text evidence="1 3 5">Belongs to the GrpE family.</text>
</comment>
<organism evidence="7 8">
    <name type="scientific">Lactiplantibacillus plajomi</name>
    <dbReference type="NCBI Taxonomy" id="1457217"/>
    <lineage>
        <taxon>Bacteria</taxon>
        <taxon>Bacillati</taxon>
        <taxon>Bacillota</taxon>
        <taxon>Bacilli</taxon>
        <taxon>Lactobacillales</taxon>
        <taxon>Lactobacillaceae</taxon>
        <taxon>Lactiplantibacillus</taxon>
    </lineage>
</organism>
<evidence type="ECO:0000256" key="5">
    <source>
        <dbReference type="RuleBase" id="RU004478"/>
    </source>
</evidence>
<dbReference type="SUPFAM" id="SSF58014">
    <property type="entry name" value="Coiled-coil domain of nucleotide exchange factor GrpE"/>
    <property type="match status" value="1"/>
</dbReference>
<dbReference type="InterPro" id="IPR013805">
    <property type="entry name" value="GrpE_CC"/>
</dbReference>
<dbReference type="PRINTS" id="PR00773">
    <property type="entry name" value="GRPEPROTEIN"/>
</dbReference>
<reference evidence="7 8" key="1">
    <citation type="submission" date="2024-09" db="EMBL/GenBank/DDBJ databases">
        <authorList>
            <person name="Sun Q."/>
            <person name="Mori K."/>
        </authorList>
    </citation>
    <scope>NUCLEOTIDE SEQUENCE [LARGE SCALE GENOMIC DNA]</scope>
    <source>
        <strain evidence="7 8">TBRC 4575</strain>
    </source>
</reference>
<evidence type="ECO:0000256" key="3">
    <source>
        <dbReference type="HAMAP-Rule" id="MF_01151"/>
    </source>
</evidence>
<evidence type="ECO:0000256" key="2">
    <source>
        <dbReference type="ARBA" id="ARBA00023186"/>
    </source>
</evidence>
<keyword evidence="2 3" id="KW-0143">Chaperone</keyword>
<comment type="caution">
    <text evidence="7">The sequence shown here is derived from an EMBL/GenBank/DDBJ whole genome shotgun (WGS) entry which is preliminary data.</text>
</comment>
<dbReference type="InterPro" id="IPR000740">
    <property type="entry name" value="GrpE"/>
</dbReference>
<comment type="function">
    <text evidence="3 4">Participates actively in the response to hyperosmotic and heat shock by preventing the aggregation of stress-denatured proteins, in association with DnaK and GrpE. It is the nucleotide exchange factor for DnaK and may function as a thermosensor. Unfolded proteins bind initially to DnaJ; upon interaction with the DnaJ-bound protein, DnaK hydrolyzes its bound ATP, resulting in the formation of a stable complex. GrpE releases ADP from DnaK; ATP binding to DnaK triggers the release of the substrate protein, thus completing the reaction cycle. Several rounds of ATP-dependent interactions between DnaJ, DnaK and GrpE are required for fully efficient folding.</text>
</comment>